<reference evidence="1 2" key="1">
    <citation type="journal article" date="2019" name="Sci. Rep.">
        <title>Orb-weaving spider Araneus ventricosus genome elucidates the spidroin gene catalogue.</title>
        <authorList>
            <person name="Kono N."/>
            <person name="Nakamura H."/>
            <person name="Ohtoshi R."/>
            <person name="Moran D.A.P."/>
            <person name="Shinohara A."/>
            <person name="Yoshida Y."/>
            <person name="Fujiwara M."/>
            <person name="Mori M."/>
            <person name="Tomita M."/>
            <person name="Arakawa K."/>
        </authorList>
    </citation>
    <scope>NUCLEOTIDE SEQUENCE [LARGE SCALE GENOMIC DNA]</scope>
</reference>
<gene>
    <name evidence="1" type="ORF">AVEN_165148_1</name>
</gene>
<dbReference type="AlphaFoldDB" id="A0A4Y2B590"/>
<keyword evidence="2" id="KW-1185">Reference proteome</keyword>
<organism evidence="1 2">
    <name type="scientific">Araneus ventricosus</name>
    <name type="common">Orbweaver spider</name>
    <name type="synonym">Epeira ventricosa</name>
    <dbReference type="NCBI Taxonomy" id="182803"/>
    <lineage>
        <taxon>Eukaryota</taxon>
        <taxon>Metazoa</taxon>
        <taxon>Ecdysozoa</taxon>
        <taxon>Arthropoda</taxon>
        <taxon>Chelicerata</taxon>
        <taxon>Arachnida</taxon>
        <taxon>Araneae</taxon>
        <taxon>Araneomorphae</taxon>
        <taxon>Entelegynae</taxon>
        <taxon>Araneoidea</taxon>
        <taxon>Araneidae</taxon>
        <taxon>Araneus</taxon>
    </lineage>
</organism>
<proteinExistence type="predicted"/>
<accession>A0A4Y2B590</accession>
<comment type="caution">
    <text evidence="1">The sequence shown here is derived from an EMBL/GenBank/DDBJ whole genome shotgun (WGS) entry which is preliminary data.</text>
</comment>
<evidence type="ECO:0000313" key="2">
    <source>
        <dbReference type="Proteomes" id="UP000499080"/>
    </source>
</evidence>
<dbReference type="Proteomes" id="UP000499080">
    <property type="component" value="Unassembled WGS sequence"/>
</dbReference>
<protein>
    <submittedName>
        <fullName evidence="1">Uncharacterized protein</fullName>
    </submittedName>
</protein>
<sequence length="111" mass="12721">MTVEKNDYYVLQHSCAIHILSFCLIIPPKSDQNSRWKKQKIQIFTRPLDLLGDRPKTDGKLRHLIHLSPCRLFCQMGCKLLAKWTTTENDVGHSVDLTVNQTSNSDANRLA</sequence>
<evidence type="ECO:0000313" key="1">
    <source>
        <dbReference type="EMBL" id="GBL87531.1"/>
    </source>
</evidence>
<name>A0A4Y2B590_ARAVE</name>
<dbReference type="EMBL" id="BGPR01000054">
    <property type="protein sequence ID" value="GBL87531.1"/>
    <property type="molecule type" value="Genomic_DNA"/>
</dbReference>